<dbReference type="EC" id="1.1.99.-" evidence="5"/>
<protein>
    <submittedName>
        <fullName evidence="5">Mycofactocin-coupled SDR family oxidoreductase</fullName>
        <ecNumber evidence="5">1.1.99.-</ecNumber>
    </submittedName>
</protein>
<dbReference type="GO" id="GO:0016491">
    <property type="term" value="F:oxidoreductase activity"/>
    <property type="evidence" value="ECO:0007669"/>
    <property type="project" value="UniProtKB-KW"/>
</dbReference>
<organism evidence="5 6">
    <name type="scientific">Amycolatopsis pithecellobii</name>
    <dbReference type="NCBI Taxonomy" id="664692"/>
    <lineage>
        <taxon>Bacteria</taxon>
        <taxon>Bacillati</taxon>
        <taxon>Actinomycetota</taxon>
        <taxon>Actinomycetes</taxon>
        <taxon>Pseudonocardiales</taxon>
        <taxon>Pseudonocardiaceae</taxon>
        <taxon>Amycolatopsis</taxon>
    </lineage>
</organism>
<dbReference type="PANTHER" id="PTHR24321">
    <property type="entry name" value="DEHYDROGENASES, SHORT CHAIN"/>
    <property type="match status" value="1"/>
</dbReference>
<gene>
    <name evidence="5" type="ORF">GKO32_25670</name>
</gene>
<dbReference type="PRINTS" id="PR00081">
    <property type="entry name" value="GDHRDH"/>
</dbReference>
<dbReference type="Gene3D" id="3.40.50.720">
    <property type="entry name" value="NAD(P)-binding Rossmann-like Domain"/>
    <property type="match status" value="1"/>
</dbReference>
<dbReference type="InterPro" id="IPR020904">
    <property type="entry name" value="Sc_DH/Rdtase_CS"/>
</dbReference>
<dbReference type="NCBIfam" id="NF009467">
    <property type="entry name" value="PRK12826.1-3"/>
    <property type="match status" value="1"/>
</dbReference>
<dbReference type="SUPFAM" id="SSF51735">
    <property type="entry name" value="NAD(P)-binding Rossmann-fold domains"/>
    <property type="match status" value="1"/>
</dbReference>
<dbReference type="NCBIfam" id="TIGR03971">
    <property type="entry name" value="SDR_subfam_1"/>
    <property type="match status" value="1"/>
</dbReference>
<dbReference type="FunFam" id="3.40.50.720:FF:000084">
    <property type="entry name" value="Short-chain dehydrogenase reductase"/>
    <property type="match status" value="1"/>
</dbReference>
<evidence type="ECO:0000256" key="3">
    <source>
        <dbReference type="ARBA" id="ARBA00023027"/>
    </source>
</evidence>
<dbReference type="PRINTS" id="PR00080">
    <property type="entry name" value="SDRFAMILY"/>
</dbReference>
<reference evidence="5 6" key="1">
    <citation type="submission" date="2019-11" db="EMBL/GenBank/DDBJ databases">
        <title>Draft genome of Amycolatopsis RM579.</title>
        <authorList>
            <person name="Duangmal K."/>
            <person name="Mingma R."/>
        </authorList>
    </citation>
    <scope>NUCLEOTIDE SEQUENCE [LARGE SCALE GENOMIC DNA]</scope>
    <source>
        <strain evidence="5 6">RM579</strain>
    </source>
</reference>
<dbReference type="PANTHER" id="PTHR24321:SF8">
    <property type="entry name" value="ESTRADIOL 17-BETA-DEHYDROGENASE 8-RELATED"/>
    <property type="match status" value="1"/>
</dbReference>
<comment type="similarity">
    <text evidence="1 4">Belongs to the short-chain dehydrogenases/reductases (SDR) family.</text>
</comment>
<dbReference type="PROSITE" id="PS00061">
    <property type="entry name" value="ADH_SHORT"/>
    <property type="match status" value="1"/>
</dbReference>
<name>A0A6N7YW93_9PSEU</name>
<comment type="caution">
    <text evidence="5">The sequence shown here is derived from an EMBL/GenBank/DDBJ whole genome shotgun (WGS) entry which is preliminary data.</text>
</comment>
<dbReference type="AlphaFoldDB" id="A0A6N7YW93"/>
<evidence type="ECO:0000313" key="5">
    <source>
        <dbReference type="EMBL" id="MTD57335.1"/>
    </source>
</evidence>
<accession>A0A6N7YW93</accession>
<evidence type="ECO:0000256" key="4">
    <source>
        <dbReference type="RuleBase" id="RU000363"/>
    </source>
</evidence>
<dbReference type="RefSeq" id="WP_154759471.1">
    <property type="nucleotide sequence ID" value="NZ_WMBA01000046.1"/>
</dbReference>
<keyword evidence="2 5" id="KW-0560">Oxidoreductase</keyword>
<dbReference type="InterPro" id="IPR036291">
    <property type="entry name" value="NAD(P)-bd_dom_sf"/>
</dbReference>
<evidence type="ECO:0000313" key="6">
    <source>
        <dbReference type="Proteomes" id="UP000440096"/>
    </source>
</evidence>
<dbReference type="Pfam" id="PF00106">
    <property type="entry name" value="adh_short"/>
    <property type="match status" value="1"/>
</dbReference>
<dbReference type="EMBL" id="WMBA01000046">
    <property type="protein sequence ID" value="MTD57335.1"/>
    <property type="molecule type" value="Genomic_DNA"/>
</dbReference>
<evidence type="ECO:0000256" key="1">
    <source>
        <dbReference type="ARBA" id="ARBA00006484"/>
    </source>
</evidence>
<keyword evidence="6" id="KW-1185">Reference proteome</keyword>
<evidence type="ECO:0000256" key="2">
    <source>
        <dbReference type="ARBA" id="ARBA00023002"/>
    </source>
</evidence>
<dbReference type="Proteomes" id="UP000440096">
    <property type="component" value="Unassembled WGS sequence"/>
</dbReference>
<dbReference type="CDD" id="cd05233">
    <property type="entry name" value="SDR_c"/>
    <property type="match status" value="1"/>
</dbReference>
<dbReference type="OrthoDB" id="286404at2"/>
<dbReference type="InterPro" id="IPR002347">
    <property type="entry name" value="SDR_fam"/>
</dbReference>
<sequence>MGRVDGKVALITGAARGQGRAHAKRLAEEGADIIMLDICRPIPGVRYPGATEEDFAETIEMVSRIGRRVVAHQGDVRNSDDVDKIIADGLQAFGHIDVLVGNAGVTLLAPGWEITEADWQTQIDINLTGTWRVAKAVIPSMIEAGKGGSLIFTTSGVVAGGVGNMAHYSATKHGLIGMCKELALELGPHGIRVNTLQPTAVNTLMMDNEVMWALFTPGQEDAPPEVRRKGMLDILAKTHPLGVPWIESEDLADGALYLASDESRRVTGTALIIDAGLSGK</sequence>
<proteinExistence type="inferred from homology"/>
<keyword evidence="3" id="KW-0520">NAD</keyword>
<dbReference type="InterPro" id="IPR023985">
    <property type="entry name" value="SDR_subfam_1"/>
</dbReference>